<evidence type="ECO:0000256" key="1">
    <source>
        <dbReference type="SAM" id="MobiDB-lite"/>
    </source>
</evidence>
<gene>
    <name evidence="2" type="ORF">M404DRAFT_1008598</name>
</gene>
<dbReference type="OrthoDB" id="2906736at2759"/>
<accession>A0A0C3MYX6</accession>
<reference evidence="2 3" key="1">
    <citation type="submission" date="2014-04" db="EMBL/GenBank/DDBJ databases">
        <authorList>
            <consortium name="DOE Joint Genome Institute"/>
            <person name="Kuo A."/>
            <person name="Kohler A."/>
            <person name="Costa M.D."/>
            <person name="Nagy L.G."/>
            <person name="Floudas D."/>
            <person name="Copeland A."/>
            <person name="Barry K.W."/>
            <person name="Cichocki N."/>
            <person name="Veneault-Fourrey C."/>
            <person name="LaButti K."/>
            <person name="Lindquist E.A."/>
            <person name="Lipzen A."/>
            <person name="Lundell T."/>
            <person name="Morin E."/>
            <person name="Murat C."/>
            <person name="Sun H."/>
            <person name="Tunlid A."/>
            <person name="Henrissat B."/>
            <person name="Grigoriev I.V."/>
            <person name="Hibbett D.S."/>
            <person name="Martin F."/>
            <person name="Nordberg H.P."/>
            <person name="Cantor M.N."/>
            <person name="Hua S.X."/>
        </authorList>
    </citation>
    <scope>NUCLEOTIDE SEQUENCE [LARGE SCALE GENOMIC DNA]</scope>
    <source>
        <strain evidence="2 3">Marx 270</strain>
    </source>
</reference>
<dbReference type="Proteomes" id="UP000054217">
    <property type="component" value="Unassembled WGS sequence"/>
</dbReference>
<evidence type="ECO:0000313" key="2">
    <source>
        <dbReference type="EMBL" id="KIN94099.1"/>
    </source>
</evidence>
<dbReference type="InParanoid" id="A0A0C3MYX6"/>
<name>A0A0C3MYX6_PISTI</name>
<feature type="region of interest" description="Disordered" evidence="1">
    <location>
        <begin position="100"/>
        <end position="121"/>
    </location>
</feature>
<dbReference type="EMBL" id="KN832114">
    <property type="protein sequence ID" value="KIN94099.1"/>
    <property type="molecule type" value="Genomic_DNA"/>
</dbReference>
<evidence type="ECO:0000313" key="3">
    <source>
        <dbReference type="Proteomes" id="UP000054217"/>
    </source>
</evidence>
<sequence length="164" mass="18087">MLTGESTLAFLLLHDPEEAQNLGLHLPLESMVPKTADTVSDLPAQLTVRTTKQDPLEQDITVRAQGRVFTHNGRFVWSADRKYALKDCVDKPGTLYVRGSLPPSGPSGFNAQQFPPYPSREQETASVAGRVIIDFWTNEKITAVFKTNAENYVFGGAGVWHTQA</sequence>
<proteinExistence type="predicted"/>
<dbReference type="HOGENOM" id="CLU_121064_0_0_1"/>
<keyword evidence="3" id="KW-1185">Reference proteome</keyword>
<dbReference type="AlphaFoldDB" id="A0A0C3MYX6"/>
<reference evidence="3" key="2">
    <citation type="submission" date="2015-01" db="EMBL/GenBank/DDBJ databases">
        <title>Evolutionary Origins and Diversification of the Mycorrhizal Mutualists.</title>
        <authorList>
            <consortium name="DOE Joint Genome Institute"/>
            <consortium name="Mycorrhizal Genomics Consortium"/>
            <person name="Kohler A."/>
            <person name="Kuo A."/>
            <person name="Nagy L.G."/>
            <person name="Floudas D."/>
            <person name="Copeland A."/>
            <person name="Barry K.W."/>
            <person name="Cichocki N."/>
            <person name="Veneault-Fourrey C."/>
            <person name="LaButti K."/>
            <person name="Lindquist E.A."/>
            <person name="Lipzen A."/>
            <person name="Lundell T."/>
            <person name="Morin E."/>
            <person name="Murat C."/>
            <person name="Riley R."/>
            <person name="Ohm R."/>
            <person name="Sun H."/>
            <person name="Tunlid A."/>
            <person name="Henrissat B."/>
            <person name="Grigoriev I.V."/>
            <person name="Hibbett D.S."/>
            <person name="Martin F."/>
        </authorList>
    </citation>
    <scope>NUCLEOTIDE SEQUENCE [LARGE SCALE GENOMIC DNA]</scope>
    <source>
        <strain evidence="3">Marx 270</strain>
    </source>
</reference>
<protein>
    <submittedName>
        <fullName evidence="2">Uncharacterized protein</fullName>
    </submittedName>
</protein>
<organism evidence="2 3">
    <name type="scientific">Pisolithus tinctorius Marx 270</name>
    <dbReference type="NCBI Taxonomy" id="870435"/>
    <lineage>
        <taxon>Eukaryota</taxon>
        <taxon>Fungi</taxon>
        <taxon>Dikarya</taxon>
        <taxon>Basidiomycota</taxon>
        <taxon>Agaricomycotina</taxon>
        <taxon>Agaricomycetes</taxon>
        <taxon>Agaricomycetidae</taxon>
        <taxon>Boletales</taxon>
        <taxon>Sclerodermatineae</taxon>
        <taxon>Pisolithaceae</taxon>
        <taxon>Pisolithus</taxon>
    </lineage>
</organism>